<reference evidence="2" key="3">
    <citation type="submission" date="2025-09" db="UniProtKB">
        <authorList>
            <consortium name="Ensembl"/>
        </authorList>
    </citation>
    <scope>IDENTIFICATION</scope>
</reference>
<dbReference type="OMA" id="CCRFIEL"/>
<dbReference type="AlphaFoldDB" id="A0A665WB37"/>
<evidence type="ECO:0000256" key="1">
    <source>
        <dbReference type="SAM" id="Phobius"/>
    </source>
</evidence>
<protein>
    <submittedName>
        <fullName evidence="2">Uncharacterized protein</fullName>
    </submittedName>
</protein>
<keyword evidence="1" id="KW-0812">Transmembrane</keyword>
<reference evidence="2" key="2">
    <citation type="submission" date="2025-08" db="UniProtKB">
        <authorList>
            <consortium name="Ensembl"/>
        </authorList>
    </citation>
    <scope>IDENTIFICATION</scope>
</reference>
<organism evidence="2 3">
    <name type="scientific">Echeneis naucrates</name>
    <name type="common">Live sharksucker</name>
    <dbReference type="NCBI Taxonomy" id="173247"/>
    <lineage>
        <taxon>Eukaryota</taxon>
        <taxon>Metazoa</taxon>
        <taxon>Chordata</taxon>
        <taxon>Craniata</taxon>
        <taxon>Vertebrata</taxon>
        <taxon>Euteleostomi</taxon>
        <taxon>Actinopterygii</taxon>
        <taxon>Neopterygii</taxon>
        <taxon>Teleostei</taxon>
        <taxon>Neoteleostei</taxon>
        <taxon>Acanthomorphata</taxon>
        <taxon>Carangaria</taxon>
        <taxon>Carangiformes</taxon>
        <taxon>Echeneidae</taxon>
        <taxon>Echeneis</taxon>
    </lineage>
</organism>
<keyword evidence="1" id="KW-1133">Transmembrane helix</keyword>
<dbReference type="Ensembl" id="ENSENLT00000042056.1">
    <property type="protein sequence ID" value="ENSENLP00000041010.1"/>
    <property type="gene ID" value="ENSENLG00000017584.1"/>
</dbReference>
<sequence length="119" mass="12802">MLASRSLIICSTSSAFVLLSLASSSKEKLTMLLMKLSLIITCLIFFQSLVSSPSIRQIDSRASLTAAGGLVIARTSTRCCRLIELTASQVEGGGMCLKEKSSRGWGDTRLVTSKEKKPE</sequence>
<keyword evidence="1" id="KW-0472">Membrane</keyword>
<proteinExistence type="predicted"/>
<reference evidence="2" key="1">
    <citation type="submission" date="2021-04" db="EMBL/GenBank/DDBJ databases">
        <authorList>
            <consortium name="Wellcome Sanger Institute Data Sharing"/>
        </authorList>
    </citation>
    <scope>NUCLEOTIDE SEQUENCE [LARGE SCALE GENOMIC DNA]</scope>
</reference>
<evidence type="ECO:0000313" key="3">
    <source>
        <dbReference type="Proteomes" id="UP000472264"/>
    </source>
</evidence>
<keyword evidence="3" id="KW-1185">Reference proteome</keyword>
<name>A0A665WB37_ECHNA</name>
<dbReference type="InParanoid" id="A0A665WB37"/>
<accession>A0A665WB37</accession>
<dbReference type="Proteomes" id="UP000472264">
    <property type="component" value="Chromosome 22"/>
</dbReference>
<feature type="transmembrane region" description="Helical" evidence="1">
    <location>
        <begin position="32"/>
        <end position="51"/>
    </location>
</feature>
<evidence type="ECO:0000313" key="2">
    <source>
        <dbReference type="Ensembl" id="ENSENLP00000041010.1"/>
    </source>
</evidence>